<dbReference type="AlphaFoldDB" id="A0A852VWY5"/>
<dbReference type="EMBL" id="JACCCZ010000001">
    <property type="protein sequence ID" value="NYG01333.1"/>
    <property type="molecule type" value="Genomic_DNA"/>
</dbReference>
<dbReference type="InterPro" id="IPR036390">
    <property type="entry name" value="WH_DNA-bd_sf"/>
</dbReference>
<feature type="compositionally biased region" description="Low complexity" evidence="1">
    <location>
        <begin position="204"/>
        <end position="221"/>
    </location>
</feature>
<reference evidence="2 3" key="1">
    <citation type="submission" date="2020-07" db="EMBL/GenBank/DDBJ databases">
        <title>Sequencing the genomes of 1000 actinobacteria strains.</title>
        <authorList>
            <person name="Klenk H.-P."/>
        </authorList>
    </citation>
    <scope>NUCLEOTIDE SEQUENCE [LARGE SCALE GENOMIC DNA]</scope>
    <source>
        <strain evidence="2 3">DSM 44749</strain>
    </source>
</reference>
<name>A0A852VWY5_PSEA5</name>
<feature type="compositionally biased region" description="Low complexity" evidence="1">
    <location>
        <begin position="127"/>
        <end position="147"/>
    </location>
</feature>
<feature type="compositionally biased region" description="Basic and acidic residues" evidence="1">
    <location>
        <begin position="83"/>
        <end position="103"/>
    </location>
</feature>
<feature type="region of interest" description="Disordered" evidence="1">
    <location>
        <begin position="70"/>
        <end position="147"/>
    </location>
</feature>
<organism evidence="2 3">
    <name type="scientific">Pseudonocardia alni</name>
    <name type="common">Amycolata alni</name>
    <dbReference type="NCBI Taxonomy" id="33907"/>
    <lineage>
        <taxon>Bacteria</taxon>
        <taxon>Bacillati</taxon>
        <taxon>Actinomycetota</taxon>
        <taxon>Actinomycetes</taxon>
        <taxon>Pseudonocardiales</taxon>
        <taxon>Pseudonocardiaceae</taxon>
        <taxon>Pseudonocardia</taxon>
    </lineage>
</organism>
<dbReference type="Proteomes" id="UP000549695">
    <property type="component" value="Unassembled WGS sequence"/>
</dbReference>
<evidence type="ECO:0000313" key="3">
    <source>
        <dbReference type="Proteomes" id="UP000549695"/>
    </source>
</evidence>
<comment type="caution">
    <text evidence="2">The sequence shown here is derived from an EMBL/GenBank/DDBJ whole genome shotgun (WGS) entry which is preliminary data.</text>
</comment>
<dbReference type="Pfam" id="PF13730">
    <property type="entry name" value="HTH_36"/>
    <property type="match status" value="1"/>
</dbReference>
<gene>
    <name evidence="2" type="ORF">HDA37_001618</name>
</gene>
<dbReference type="SUPFAM" id="SSF46785">
    <property type="entry name" value="Winged helix' DNA-binding domain"/>
    <property type="match status" value="1"/>
</dbReference>
<evidence type="ECO:0000256" key="1">
    <source>
        <dbReference type="SAM" id="MobiDB-lite"/>
    </source>
</evidence>
<evidence type="ECO:0000313" key="2">
    <source>
        <dbReference type="EMBL" id="NYG01333.1"/>
    </source>
</evidence>
<sequence>MAVSVGKDDPACFMSHESLSTRTGQSVSTVQRALRELERAGVIARAGFAGPRLRRTVRWHMTELVALRAARPADDSSSVTMTDESRSVTMTDKRPVTMTDKRPVTMTDNPSDLSRPPGSDRGGRSDAATAAPSAGATGPAAAPSTGAGLDAEVAEGLGVSLAAARQQIDKWCAGRNVTNVSGYVRASLANEIEKRAAPSGHGGKASTAAPATAKASTAKTATARRGRNRGTAAEEAEAVRRSVAGEDHALIAADMNLNPTRVNTIRRDHERGEAHRRMRAGEDVDAILADYSHLPDGYDAVLRAQADHYRRTAAPALAVAPAIAA</sequence>
<keyword evidence="3" id="KW-1185">Reference proteome</keyword>
<feature type="region of interest" description="Disordered" evidence="1">
    <location>
        <begin position="195"/>
        <end position="241"/>
    </location>
</feature>
<accession>A0A852VWY5</accession>
<protein>
    <submittedName>
        <fullName evidence="2">Uncharacterized protein</fullName>
    </submittedName>
</protein>
<proteinExistence type="predicted"/>